<proteinExistence type="predicted"/>
<dbReference type="RefSeq" id="WP_203710294.1">
    <property type="nucleotide sequence ID" value="NZ_BONE01000002.1"/>
</dbReference>
<dbReference type="Gene3D" id="3.30.450.30">
    <property type="entry name" value="Dynein light chain 2a, cytoplasmic"/>
    <property type="match status" value="1"/>
</dbReference>
<name>A0ABQ4CHQ7_9ACTN</name>
<dbReference type="SMART" id="SM00960">
    <property type="entry name" value="Robl_LC7"/>
    <property type="match status" value="1"/>
</dbReference>
<dbReference type="SUPFAM" id="SSF103196">
    <property type="entry name" value="Roadblock/LC7 domain"/>
    <property type="match status" value="1"/>
</dbReference>
<dbReference type="InterPro" id="IPR004942">
    <property type="entry name" value="Roadblock/LAMTOR2_dom"/>
</dbReference>
<keyword evidence="3" id="KW-1185">Reference proteome</keyword>
<dbReference type="Proteomes" id="UP000604117">
    <property type="component" value="Unassembled WGS sequence"/>
</dbReference>
<gene>
    <name evidence="2" type="ORF">Asi02nite_03350</name>
</gene>
<dbReference type="Pfam" id="PF03259">
    <property type="entry name" value="Robl_LC7"/>
    <property type="match status" value="1"/>
</dbReference>
<evidence type="ECO:0000259" key="1">
    <source>
        <dbReference type="SMART" id="SM00960"/>
    </source>
</evidence>
<organism evidence="2 3">
    <name type="scientific">Asanoa siamensis</name>
    <dbReference type="NCBI Taxonomy" id="926357"/>
    <lineage>
        <taxon>Bacteria</taxon>
        <taxon>Bacillati</taxon>
        <taxon>Actinomycetota</taxon>
        <taxon>Actinomycetes</taxon>
        <taxon>Micromonosporales</taxon>
        <taxon>Micromonosporaceae</taxon>
        <taxon>Asanoa</taxon>
    </lineage>
</organism>
<dbReference type="PANTHER" id="PTHR36222">
    <property type="entry name" value="SERINE PROTEASE INHIBITOR RV3364C"/>
    <property type="match status" value="1"/>
</dbReference>
<dbReference type="InterPro" id="IPR053141">
    <property type="entry name" value="Mycobact_SerProt_Inhib_Rv3364c"/>
</dbReference>
<comment type="caution">
    <text evidence="2">The sequence shown here is derived from an EMBL/GenBank/DDBJ whole genome shotgun (WGS) entry which is preliminary data.</text>
</comment>
<reference evidence="2 3" key="1">
    <citation type="submission" date="2021-01" db="EMBL/GenBank/DDBJ databases">
        <title>Whole genome shotgun sequence of Asanoa siamensis NBRC 107932.</title>
        <authorList>
            <person name="Komaki H."/>
            <person name="Tamura T."/>
        </authorList>
    </citation>
    <scope>NUCLEOTIDE SEQUENCE [LARGE SCALE GENOMIC DNA]</scope>
    <source>
        <strain evidence="2 3">NBRC 107932</strain>
    </source>
</reference>
<accession>A0ABQ4CHQ7</accession>
<dbReference type="PANTHER" id="PTHR36222:SF1">
    <property type="entry name" value="SERINE PROTEASE INHIBITOR RV3364C"/>
    <property type="match status" value="1"/>
</dbReference>
<evidence type="ECO:0000313" key="3">
    <source>
        <dbReference type="Proteomes" id="UP000604117"/>
    </source>
</evidence>
<evidence type="ECO:0000313" key="2">
    <source>
        <dbReference type="EMBL" id="GIF70817.1"/>
    </source>
</evidence>
<protein>
    <submittedName>
        <fullName evidence="2">Dynein regulation protein LC7</fullName>
    </submittedName>
</protein>
<dbReference type="EMBL" id="BONE01000002">
    <property type="protein sequence ID" value="GIF70817.1"/>
    <property type="molecule type" value="Genomic_DNA"/>
</dbReference>
<feature type="domain" description="Roadblock/LAMTOR2" evidence="1">
    <location>
        <begin position="12"/>
        <end position="102"/>
    </location>
</feature>
<sequence>MTQTTRPQSNLDWLLEDLVARVPGAQQAIVLSADGLLMGSTHGLERDDAEHLAAMAAGFQSLAKGAARHFDAGAVRQTVVEMEQAYLFVTAAGQGACLALLATSETDIGLAAYEMAMLVTRVGQNLTSPARIPPTAPPGSADGG</sequence>